<dbReference type="AlphaFoldDB" id="A0A1X6MJF8"/>
<dbReference type="STRING" id="670580.A0A1X6MJF8"/>
<evidence type="ECO:0000313" key="4">
    <source>
        <dbReference type="EMBL" id="OSX56459.1"/>
    </source>
</evidence>
<evidence type="ECO:0000256" key="3">
    <source>
        <dbReference type="SAM" id="SignalP"/>
    </source>
</evidence>
<proteinExistence type="predicted"/>
<dbReference type="GeneID" id="36332434"/>
<feature type="transmembrane region" description="Helical" evidence="2">
    <location>
        <begin position="246"/>
        <end position="269"/>
    </location>
</feature>
<feature type="signal peptide" evidence="3">
    <location>
        <begin position="1"/>
        <end position="33"/>
    </location>
</feature>
<feature type="compositionally biased region" description="Low complexity" evidence="1">
    <location>
        <begin position="382"/>
        <end position="396"/>
    </location>
</feature>
<keyword evidence="5" id="KW-1185">Reference proteome</keyword>
<evidence type="ECO:0000313" key="5">
    <source>
        <dbReference type="Proteomes" id="UP000194127"/>
    </source>
</evidence>
<keyword evidence="3" id="KW-0732">Signal</keyword>
<dbReference type="OrthoDB" id="10056939at2759"/>
<name>A0A1X6MJF8_9APHY</name>
<accession>A0A1X6MJF8</accession>
<evidence type="ECO:0000256" key="1">
    <source>
        <dbReference type="SAM" id="MobiDB-lite"/>
    </source>
</evidence>
<evidence type="ECO:0000256" key="2">
    <source>
        <dbReference type="SAM" id="Phobius"/>
    </source>
</evidence>
<sequence length="533" mass="57305">MARARRWRRRRETYVLFVVSRLLLLLWAHKAGCHDRPAQQRVIQSGRVPLAAGRRTAIDGHDRGADNAVLYRRADALGTVPGGDWAASGPGEPVFQDVRRAIRCSPLNMTKRGEVRAGVRRCTRRAALAASTAAGVGVGGGDDGAQHRSGALIARQAIEGAGYGNHACIIEDKRGCLDPSLAYLGTGSDAPREPSATGASQSRRSARGHGGLPRVPARSGDGGLQPPSYRCRGSRAGDPLNSTARLSIAVIALYPFVPPVAACIIVPVLRAPHLRLRHCLPSAAAARLLSMIDTPAPPQPLNSYNVAQLQYALRPPRSFSVCRPRCQPWSLIVLFISSEGAKNTAIDQLSSDVHVVDYFSASASPALLHAQPQEQEIDYASRRMSSSATSDSSLQSRPDKRALSPSNSPLPKRPRPAVHLDPTAWVAQTSASGGTGYRIWSHRLPHLVAQTSASGAQQRPVIPHSRPPPRKYIVQLDAGGRAWGHAATERAGVIPRGPGTQSRQRQRRVTVPWVWQSASIYRAAPRALERAGP</sequence>
<feature type="chain" id="PRO_5010877172" evidence="3">
    <location>
        <begin position="34"/>
        <end position="533"/>
    </location>
</feature>
<protein>
    <submittedName>
        <fullName evidence="4">Uncharacterized protein</fullName>
    </submittedName>
</protein>
<keyword evidence="2" id="KW-0812">Transmembrane</keyword>
<dbReference type="RefSeq" id="XP_024333253.1">
    <property type="nucleotide sequence ID" value="XM_024487485.1"/>
</dbReference>
<dbReference type="EMBL" id="KZ110613">
    <property type="protein sequence ID" value="OSX56459.1"/>
    <property type="molecule type" value="Genomic_DNA"/>
</dbReference>
<dbReference type="Proteomes" id="UP000194127">
    <property type="component" value="Unassembled WGS sequence"/>
</dbReference>
<organism evidence="4 5">
    <name type="scientific">Postia placenta MAD-698-R-SB12</name>
    <dbReference type="NCBI Taxonomy" id="670580"/>
    <lineage>
        <taxon>Eukaryota</taxon>
        <taxon>Fungi</taxon>
        <taxon>Dikarya</taxon>
        <taxon>Basidiomycota</taxon>
        <taxon>Agaricomycotina</taxon>
        <taxon>Agaricomycetes</taxon>
        <taxon>Polyporales</taxon>
        <taxon>Adustoporiaceae</taxon>
        <taxon>Rhodonia</taxon>
    </lineage>
</organism>
<keyword evidence="2" id="KW-0472">Membrane</keyword>
<feature type="region of interest" description="Disordered" evidence="1">
    <location>
        <begin position="379"/>
        <end position="419"/>
    </location>
</feature>
<reference evidence="4 5" key="1">
    <citation type="submission" date="2017-04" db="EMBL/GenBank/DDBJ databases">
        <title>Genome Sequence of the Model Brown-Rot Fungus Postia placenta SB12.</title>
        <authorList>
            <consortium name="DOE Joint Genome Institute"/>
            <person name="Gaskell J."/>
            <person name="Kersten P."/>
            <person name="Larrondo L.F."/>
            <person name="Canessa P."/>
            <person name="Martinez D."/>
            <person name="Hibbett D."/>
            <person name="Schmoll M."/>
            <person name="Kubicek C.P."/>
            <person name="Martinez A.T."/>
            <person name="Yadav J."/>
            <person name="Master E."/>
            <person name="Magnuson J.K."/>
            <person name="James T."/>
            <person name="Yaver D."/>
            <person name="Berka R."/>
            <person name="Labutti K."/>
            <person name="Lipzen A."/>
            <person name="Aerts A."/>
            <person name="Barry K."/>
            <person name="Henrissat B."/>
            <person name="Blanchette R."/>
            <person name="Grigoriev I."/>
            <person name="Cullen D."/>
        </authorList>
    </citation>
    <scope>NUCLEOTIDE SEQUENCE [LARGE SCALE GENOMIC DNA]</scope>
    <source>
        <strain evidence="4 5">MAD-698-R-SB12</strain>
    </source>
</reference>
<gene>
    <name evidence="4" type="ORF">POSPLADRAFT_1159994</name>
</gene>
<feature type="region of interest" description="Disordered" evidence="1">
    <location>
        <begin position="187"/>
        <end position="236"/>
    </location>
</feature>
<keyword evidence="2" id="KW-1133">Transmembrane helix</keyword>